<name>K0TNB4_THAOC</name>
<feature type="region of interest" description="Disordered" evidence="1">
    <location>
        <begin position="1"/>
        <end position="39"/>
    </location>
</feature>
<dbReference type="EMBL" id="AGNL01001431">
    <property type="protein sequence ID" value="EJK77001.1"/>
    <property type="molecule type" value="Genomic_DNA"/>
</dbReference>
<evidence type="ECO:0008006" key="5">
    <source>
        <dbReference type="Google" id="ProtNLM"/>
    </source>
</evidence>
<organism evidence="3 4">
    <name type="scientific">Thalassiosira oceanica</name>
    <name type="common">Marine diatom</name>
    <dbReference type="NCBI Taxonomy" id="159749"/>
    <lineage>
        <taxon>Eukaryota</taxon>
        <taxon>Sar</taxon>
        <taxon>Stramenopiles</taxon>
        <taxon>Ochrophyta</taxon>
        <taxon>Bacillariophyta</taxon>
        <taxon>Coscinodiscophyceae</taxon>
        <taxon>Thalassiosirophycidae</taxon>
        <taxon>Thalassiosirales</taxon>
        <taxon>Thalassiosiraceae</taxon>
        <taxon>Thalassiosira</taxon>
    </lineage>
</organism>
<evidence type="ECO:0000256" key="2">
    <source>
        <dbReference type="SAM" id="Phobius"/>
    </source>
</evidence>
<evidence type="ECO:0000256" key="1">
    <source>
        <dbReference type="SAM" id="MobiDB-lite"/>
    </source>
</evidence>
<comment type="caution">
    <text evidence="3">The sequence shown here is derived from an EMBL/GenBank/DDBJ whole genome shotgun (WGS) entry which is preliminary data.</text>
</comment>
<accession>K0TNB4</accession>
<reference evidence="3 4" key="1">
    <citation type="journal article" date="2012" name="Genome Biol.">
        <title>Genome and low-iron response of an oceanic diatom adapted to chronic iron limitation.</title>
        <authorList>
            <person name="Lommer M."/>
            <person name="Specht M."/>
            <person name="Roy A.S."/>
            <person name="Kraemer L."/>
            <person name="Andreson R."/>
            <person name="Gutowska M.A."/>
            <person name="Wolf J."/>
            <person name="Bergner S.V."/>
            <person name="Schilhabel M.B."/>
            <person name="Klostermeier U.C."/>
            <person name="Beiko R.G."/>
            <person name="Rosenstiel P."/>
            <person name="Hippler M."/>
            <person name="Laroche J."/>
        </authorList>
    </citation>
    <scope>NUCLEOTIDE SEQUENCE [LARGE SCALE GENOMIC DNA]</scope>
    <source>
        <strain evidence="3 4">CCMP1005</strain>
    </source>
</reference>
<feature type="non-terminal residue" evidence="3">
    <location>
        <position position="1081"/>
    </location>
</feature>
<feature type="region of interest" description="Disordered" evidence="1">
    <location>
        <begin position="930"/>
        <end position="960"/>
    </location>
</feature>
<protein>
    <recommendedName>
        <fullName evidence="5">PDZ domain-containing protein</fullName>
    </recommendedName>
</protein>
<dbReference type="AlphaFoldDB" id="K0TNB4"/>
<proteinExistence type="predicted"/>
<keyword evidence="2" id="KW-0472">Membrane</keyword>
<evidence type="ECO:0000313" key="4">
    <source>
        <dbReference type="Proteomes" id="UP000266841"/>
    </source>
</evidence>
<evidence type="ECO:0000313" key="3">
    <source>
        <dbReference type="EMBL" id="EJK77001.1"/>
    </source>
</evidence>
<sequence length="1081" mass="118078">MGAVQSSSVPKRKHDGGWGENSGRATRTRHSKTDDAARGCCSNCSSSPLGRVLGGLSAGDTNQAICLPDEENSAPDDARGNHGSPLRRLLNGLSADDTNQAICLPDEENSAPDTSGNHGSPLGRLLSGLSAEDANARICLSNKENSALDTRCNHGSPLGRLLSGLSADDTNKVICLSCKENSAPSSQHRSLFRLLRPDEVGQAQKLEYADRYLREHGIHPKDATASYSALQHVVSGRLETRLDTARGDIYDFSGETEQSLSHRQDQLGSSLFAQNGSMFFREVVVGRGVGADEIVRVEQVPENLPDLSSTESRARETTFDEQIERTLELFSETRARVSDDEEVDRFSPDSILPLENQMALHDRFVAKIEAREEDSIGFELPSSLKRTVEIRPNHRFSGALAVFVAVGYHNPHQGCSSHKFGSRLFADGEKIVRVYFNTEDLDQQLTPCIEQFLDDMATEKKIGRQATLTHEEFMSALVERIRKSPAFIGHVDNNPLSPMDWWVKSLSNLHSACGTTETVKKNVNLKWIPCLCSDPDCKEDVLLFHGATYGYPKLADGQAHLLSVKCAEERLNLRQTRSGHQVFDAPLFDMSGIPISNKTICPLIFKQGNRSSSSWAVMGKQLTPQARALDVLNGTGLGDSLVGSTNALRLARNEYQREHRSREGNRDRRNEQQRNRNRARAEDRRDLRQQQLAELDGDDSLSEEKKLERIELVLESSRDLYVKHGEIPHFYVSDAKYAVDARNQLKVDHRGEPTGEIHNREQERWLFRQRTSTGVDSSIILQGPSLPGHGQNFTPDLVGEWGSGKALEVDYFTIPISHHGFMSRGAETDLIRWLKRQHPGLALNQNEVGPDTSIRAIRNNCLIVACFVVTDDPVYEATMLLPDGGGAGRREGEVDGGRRPRWVRRSMLIFLGLGAGLTAVNLAISLGTRGGTSGEPAPDDGEADDQSGTSPPLDPGTSPSSFPPWATALVAALGAVVLLGVPLAYFAYRRGAASDRSSQGQIGSGSEAGGRNDFGDQATSGGYHSRPERVVATIPRPSGETPAGIHLALRGGRLLVRSVDPAGQAGRQGLRAGMAVTRICG</sequence>
<dbReference type="Proteomes" id="UP000266841">
    <property type="component" value="Unassembled WGS sequence"/>
</dbReference>
<feature type="transmembrane region" description="Helical" evidence="2">
    <location>
        <begin position="965"/>
        <end position="988"/>
    </location>
</feature>
<keyword evidence="2" id="KW-1133">Transmembrane helix</keyword>
<feature type="region of interest" description="Disordered" evidence="1">
    <location>
        <begin position="652"/>
        <end position="700"/>
    </location>
</feature>
<feature type="compositionally biased region" description="Basic and acidic residues" evidence="1">
    <location>
        <begin position="652"/>
        <end position="688"/>
    </location>
</feature>
<feature type="region of interest" description="Disordered" evidence="1">
    <location>
        <begin position="66"/>
        <end position="90"/>
    </location>
</feature>
<keyword evidence="4" id="KW-1185">Reference proteome</keyword>
<feature type="region of interest" description="Disordered" evidence="1">
    <location>
        <begin position="995"/>
        <end position="1026"/>
    </location>
</feature>
<keyword evidence="2" id="KW-0812">Transmembrane</keyword>
<gene>
    <name evidence="3" type="ORF">THAOC_01195</name>
</gene>